<evidence type="ECO:0000256" key="4">
    <source>
        <dbReference type="ARBA" id="ARBA00023004"/>
    </source>
</evidence>
<name>A0A3A2ZQ09_9EURO</name>
<dbReference type="PANTHER" id="PTHR10209">
    <property type="entry name" value="OXIDOREDUCTASE, 2OG-FE II OXYGENASE FAMILY PROTEIN"/>
    <property type="match status" value="1"/>
</dbReference>
<accession>A0A3A2ZQ09</accession>
<dbReference type="GO" id="GO:0016491">
    <property type="term" value="F:oxidoreductase activity"/>
    <property type="evidence" value="ECO:0007669"/>
    <property type="project" value="UniProtKB-KW"/>
</dbReference>
<dbReference type="InterPro" id="IPR027443">
    <property type="entry name" value="IPNS-like_sf"/>
</dbReference>
<evidence type="ECO:0000256" key="3">
    <source>
        <dbReference type="ARBA" id="ARBA00023002"/>
    </source>
</evidence>
<evidence type="ECO:0000313" key="7">
    <source>
        <dbReference type="EMBL" id="RJE19995.1"/>
    </source>
</evidence>
<dbReference type="GO" id="GO:0046872">
    <property type="term" value="F:metal ion binding"/>
    <property type="evidence" value="ECO:0007669"/>
    <property type="project" value="UniProtKB-KW"/>
</dbReference>
<keyword evidence="4 5" id="KW-0408">Iron</keyword>
<dbReference type="STRING" id="2070753.A0A3A2ZQ09"/>
<keyword evidence="8" id="KW-1185">Reference proteome</keyword>
<protein>
    <submittedName>
        <fullName evidence="7">Oxidoreductase, 2OG-FeII oxygenase family</fullName>
    </submittedName>
</protein>
<evidence type="ECO:0000256" key="1">
    <source>
        <dbReference type="ARBA" id="ARBA00008056"/>
    </source>
</evidence>
<dbReference type="GO" id="GO:0044283">
    <property type="term" value="P:small molecule biosynthetic process"/>
    <property type="evidence" value="ECO:0007669"/>
    <property type="project" value="UniProtKB-ARBA"/>
</dbReference>
<dbReference type="PRINTS" id="PR00682">
    <property type="entry name" value="IPNSYNTHASE"/>
</dbReference>
<dbReference type="Pfam" id="PF14226">
    <property type="entry name" value="DIOX_N"/>
    <property type="match status" value="1"/>
</dbReference>
<keyword evidence="2 5" id="KW-0479">Metal-binding</keyword>
<dbReference type="OrthoDB" id="288590at2759"/>
<evidence type="ECO:0000256" key="5">
    <source>
        <dbReference type="RuleBase" id="RU003682"/>
    </source>
</evidence>
<evidence type="ECO:0000256" key="2">
    <source>
        <dbReference type="ARBA" id="ARBA00022723"/>
    </source>
</evidence>
<proteinExistence type="inferred from homology"/>
<comment type="similarity">
    <text evidence="1 5">Belongs to the iron/ascorbate-dependent oxidoreductase family.</text>
</comment>
<sequence>MEESHPLHRSQPASKAIDRDDVIIPIIDFSGFPTGSPSDKQAIASSIVNAFQTSGFLYLKNHGILPTVVSQIFDSSARFFARPRSEKDTVRWTTPQANRGYVSTGKEKLTLPDNADGTKAVREAVPDLKETMEIGREGVEGFPNQWPDQIDDEGKAFKQVMMSFFETCKTLYIQIMRAIALGMNLPEHFFDEFVDAGDCNLRLLHYPPVSKDVFQKNPDQVRAGEHSDYGSITLLFQDSRGGLQVRSPRDTFVDVVPIPGTIVVNAGDLLARWANDKIKSTRHRVVEPPKGVDDGIPDDPDIYPARYSIAYFCNPNMNAFIDALPGTYGEDINVPKKHSGIVTEDYLVQRLSATI</sequence>
<dbReference type="InterPro" id="IPR005123">
    <property type="entry name" value="Oxoglu/Fe-dep_dioxygenase_dom"/>
</dbReference>
<gene>
    <name evidence="7" type="ORF">PHISCL_07666</name>
</gene>
<dbReference type="Pfam" id="PF03171">
    <property type="entry name" value="2OG-FeII_Oxy"/>
    <property type="match status" value="1"/>
</dbReference>
<dbReference type="Gene3D" id="2.60.120.330">
    <property type="entry name" value="B-lactam Antibiotic, Isopenicillin N Synthase, Chain"/>
    <property type="match status" value="1"/>
</dbReference>
<evidence type="ECO:0000313" key="8">
    <source>
        <dbReference type="Proteomes" id="UP000266188"/>
    </source>
</evidence>
<evidence type="ECO:0000259" key="6">
    <source>
        <dbReference type="PROSITE" id="PS51471"/>
    </source>
</evidence>
<dbReference type="PROSITE" id="PS51471">
    <property type="entry name" value="FE2OG_OXY"/>
    <property type="match status" value="1"/>
</dbReference>
<reference evidence="8" key="1">
    <citation type="submission" date="2017-02" db="EMBL/GenBank/DDBJ databases">
        <authorList>
            <person name="Tafer H."/>
            <person name="Lopandic K."/>
        </authorList>
    </citation>
    <scope>NUCLEOTIDE SEQUENCE [LARGE SCALE GENOMIC DNA]</scope>
    <source>
        <strain evidence="8">CBS 366.77</strain>
    </source>
</reference>
<dbReference type="InterPro" id="IPR044861">
    <property type="entry name" value="IPNS-like_FE2OG_OXY"/>
</dbReference>
<dbReference type="Proteomes" id="UP000266188">
    <property type="component" value="Unassembled WGS sequence"/>
</dbReference>
<dbReference type="FunFam" id="2.60.120.330:FF:000030">
    <property type="entry name" value="Thymine dioxygenase"/>
    <property type="match status" value="1"/>
</dbReference>
<dbReference type="PANTHER" id="PTHR10209:SF804">
    <property type="entry name" value="FE2OG DIOXYGENASE DOMAIN-CONTAINING PROTEIN"/>
    <property type="match status" value="1"/>
</dbReference>
<dbReference type="AlphaFoldDB" id="A0A3A2ZQ09"/>
<feature type="domain" description="Fe2OG dioxygenase" evidence="6">
    <location>
        <begin position="195"/>
        <end position="315"/>
    </location>
</feature>
<comment type="caution">
    <text evidence="7">The sequence shown here is derived from an EMBL/GenBank/DDBJ whole genome shotgun (WGS) entry which is preliminary data.</text>
</comment>
<dbReference type="EMBL" id="MVGC01000349">
    <property type="protein sequence ID" value="RJE19995.1"/>
    <property type="molecule type" value="Genomic_DNA"/>
</dbReference>
<organism evidence="7 8">
    <name type="scientific">Aspergillus sclerotialis</name>
    <dbReference type="NCBI Taxonomy" id="2070753"/>
    <lineage>
        <taxon>Eukaryota</taxon>
        <taxon>Fungi</taxon>
        <taxon>Dikarya</taxon>
        <taxon>Ascomycota</taxon>
        <taxon>Pezizomycotina</taxon>
        <taxon>Eurotiomycetes</taxon>
        <taxon>Eurotiomycetidae</taxon>
        <taxon>Eurotiales</taxon>
        <taxon>Aspergillaceae</taxon>
        <taxon>Aspergillus</taxon>
        <taxon>Aspergillus subgen. Polypaecilum</taxon>
    </lineage>
</organism>
<dbReference type="InterPro" id="IPR026992">
    <property type="entry name" value="DIOX_N"/>
</dbReference>
<keyword evidence="3 5" id="KW-0560">Oxidoreductase</keyword>
<dbReference type="SUPFAM" id="SSF51197">
    <property type="entry name" value="Clavaminate synthase-like"/>
    <property type="match status" value="1"/>
</dbReference>